<organism evidence="1">
    <name type="scientific">Aeromonas sp. 19NY04SH05-1</name>
    <dbReference type="NCBI Taxonomy" id="2920537"/>
    <lineage>
        <taxon>Bacteria</taxon>
        <taxon>Pseudomonadati</taxon>
        <taxon>Pseudomonadota</taxon>
        <taxon>Gammaproteobacteria</taxon>
        <taxon>Aeromonadales</taxon>
        <taxon>Aeromonadaceae</taxon>
        <taxon>Aeromonas</taxon>
    </lineage>
</organism>
<name>A0AAU6T4T5_9GAMM</name>
<dbReference type="AlphaFoldDB" id="A0AAU6T4T5"/>
<accession>A0AAU6T4T5</accession>
<gene>
    <name evidence="1" type="ORF">MRK42_14150</name>
</gene>
<dbReference type="PANTHER" id="PTHR36154:SF1">
    <property type="entry name" value="DNA-BINDING TRANSCRIPTIONAL ACTIVATOR ALPA"/>
    <property type="match status" value="1"/>
</dbReference>
<evidence type="ECO:0000313" key="1">
    <source>
        <dbReference type="EMBL" id="XAG40140.1"/>
    </source>
</evidence>
<dbReference type="InterPro" id="IPR052931">
    <property type="entry name" value="Prophage_regulatory_activator"/>
</dbReference>
<sequence length="65" mass="7521">MAIKVLRNNDVIQALGISKSKFFDMLSPRSPRFDATFPKRIRIGANSVGFLEHEIMEWLKSRQEV</sequence>
<protein>
    <submittedName>
        <fullName evidence="1">AlpA family phage regulatory protein</fullName>
    </submittedName>
</protein>
<dbReference type="EMBL" id="CP095328">
    <property type="protein sequence ID" value="XAG40140.1"/>
    <property type="molecule type" value="Genomic_DNA"/>
</dbReference>
<dbReference type="RefSeq" id="WP_111901413.1">
    <property type="nucleotide sequence ID" value="NZ_CP095328.1"/>
</dbReference>
<dbReference type="InterPro" id="IPR010260">
    <property type="entry name" value="AlpA"/>
</dbReference>
<reference evidence="1" key="1">
    <citation type="submission" date="2022-03" db="EMBL/GenBank/DDBJ databases">
        <title>Sea Food Isolates.</title>
        <authorList>
            <person name="Li C."/>
        </authorList>
    </citation>
    <scope>NUCLEOTIDE SEQUENCE</scope>
    <source>
        <strain evidence="1">19NY04SH05-1</strain>
    </source>
</reference>
<dbReference type="Pfam" id="PF05930">
    <property type="entry name" value="Phage_AlpA"/>
    <property type="match status" value="1"/>
</dbReference>
<proteinExistence type="predicted"/>
<dbReference type="PANTHER" id="PTHR36154">
    <property type="entry name" value="DNA-BINDING TRANSCRIPTIONAL ACTIVATOR ALPA"/>
    <property type="match status" value="1"/>
</dbReference>